<accession>U9U6G7</accession>
<sequence>MAFGPSFGDKDLYLKKNSYNNELKVICNKNDYEKHIRNTNNSCFVEEFEVFQVVPLSKFNKN</sequence>
<dbReference type="VEuPathDB" id="FungiDB:RhiirFUN_017549"/>
<dbReference type="EMBL" id="KI282120">
    <property type="protein sequence ID" value="ESA15287.1"/>
    <property type="molecule type" value="Genomic_DNA"/>
</dbReference>
<evidence type="ECO:0008006" key="2">
    <source>
        <dbReference type="Google" id="ProtNLM"/>
    </source>
</evidence>
<protein>
    <recommendedName>
        <fullName evidence="2">TLDc domain-containing protein</fullName>
    </recommendedName>
</protein>
<reference evidence="1" key="1">
    <citation type="submission" date="2013-07" db="EMBL/GenBank/DDBJ databases">
        <title>The genome of an arbuscular mycorrhizal fungus provides insights into the evolution of the oldest plant symbiosis.</title>
        <authorList>
            <consortium name="DOE Joint Genome Institute"/>
            <person name="Tisserant E."/>
            <person name="Malbreil M."/>
            <person name="Kuo A."/>
            <person name="Kohler A."/>
            <person name="Symeonidi A."/>
            <person name="Balestrini R."/>
            <person name="Charron P."/>
            <person name="Duensing N."/>
            <person name="Frei-dit-Frey N."/>
            <person name="Gianinazzi-Pearson V."/>
            <person name="Gilbert B."/>
            <person name="Handa Y."/>
            <person name="Hijri M."/>
            <person name="Kaul R."/>
            <person name="Kawaguchi M."/>
            <person name="Krajinski F."/>
            <person name="Lammers P."/>
            <person name="Lapierre D."/>
            <person name="Masclaux F.G."/>
            <person name="Murat C."/>
            <person name="Morin E."/>
            <person name="Ndikumana S."/>
            <person name="Pagni M."/>
            <person name="Petitpierre D."/>
            <person name="Requena N."/>
            <person name="Rosikiewicz P."/>
            <person name="Riley R."/>
            <person name="Saito K."/>
            <person name="San Clemente H."/>
            <person name="Shapiro H."/>
            <person name="van Tuinen D."/>
            <person name="Becard G."/>
            <person name="Bonfante P."/>
            <person name="Paszkowski U."/>
            <person name="Shachar-Hill Y."/>
            <person name="Young J.P."/>
            <person name="Sanders I.R."/>
            <person name="Henrissat B."/>
            <person name="Rensing S.A."/>
            <person name="Grigoriev I.V."/>
            <person name="Corradi N."/>
            <person name="Roux C."/>
            <person name="Martin F."/>
        </authorList>
    </citation>
    <scope>NUCLEOTIDE SEQUENCE</scope>
    <source>
        <strain evidence="1">DAOM 197198</strain>
    </source>
</reference>
<evidence type="ECO:0000313" key="1">
    <source>
        <dbReference type="EMBL" id="ESA15287.1"/>
    </source>
</evidence>
<gene>
    <name evidence="1" type="ORF">GLOINDRAFT_24041</name>
</gene>
<name>U9U6G7_RHIID</name>
<dbReference type="AlphaFoldDB" id="U9U6G7"/>
<proteinExistence type="predicted"/>
<dbReference type="HOGENOM" id="CLU_2905265_0_0_1"/>
<organism evidence="1">
    <name type="scientific">Rhizophagus irregularis (strain DAOM 181602 / DAOM 197198 / MUCL 43194)</name>
    <name type="common">Arbuscular mycorrhizal fungus</name>
    <name type="synonym">Glomus intraradices</name>
    <dbReference type="NCBI Taxonomy" id="747089"/>
    <lineage>
        <taxon>Eukaryota</taxon>
        <taxon>Fungi</taxon>
        <taxon>Fungi incertae sedis</taxon>
        <taxon>Mucoromycota</taxon>
        <taxon>Glomeromycotina</taxon>
        <taxon>Glomeromycetes</taxon>
        <taxon>Glomerales</taxon>
        <taxon>Glomeraceae</taxon>
        <taxon>Rhizophagus</taxon>
    </lineage>
</organism>